<dbReference type="PANTHER" id="PTHR13812:SF19">
    <property type="entry name" value="KETIMINE REDUCTASE MU-CRYSTALLIN"/>
    <property type="match status" value="1"/>
</dbReference>
<comment type="similarity">
    <text evidence="1">Belongs to the ornithine cyclodeaminase/mu-crystallin family.</text>
</comment>
<dbReference type="PIRSF" id="PIRSF001439">
    <property type="entry name" value="CryM"/>
    <property type="match status" value="1"/>
</dbReference>
<keyword evidence="3" id="KW-1185">Reference proteome</keyword>
<dbReference type="Pfam" id="PF02423">
    <property type="entry name" value="OCD_Mu_crystall"/>
    <property type="match status" value="1"/>
</dbReference>
<gene>
    <name evidence="2" type="primary">ocd1</name>
    <name evidence="2" type="ORF">GCM10011322_05800</name>
</gene>
<dbReference type="NCBIfam" id="NF006141">
    <property type="entry name" value="PRK08291.1"/>
    <property type="match status" value="1"/>
</dbReference>
<dbReference type="RefSeq" id="WP_188909382.1">
    <property type="nucleotide sequence ID" value="NZ_BMMF01000002.1"/>
</dbReference>
<accession>A0A917Q4H5</accession>
<evidence type="ECO:0000313" key="2">
    <source>
        <dbReference type="EMBL" id="GGK21987.1"/>
    </source>
</evidence>
<dbReference type="InterPro" id="IPR023401">
    <property type="entry name" value="ODC_N"/>
</dbReference>
<dbReference type="PANTHER" id="PTHR13812">
    <property type="entry name" value="KETIMINE REDUCTASE MU-CRYSTALLIN"/>
    <property type="match status" value="1"/>
</dbReference>
<evidence type="ECO:0000313" key="3">
    <source>
        <dbReference type="Proteomes" id="UP000600449"/>
    </source>
</evidence>
<dbReference type="Proteomes" id="UP000600449">
    <property type="component" value="Unassembled WGS sequence"/>
</dbReference>
<proteinExistence type="inferred from homology"/>
<dbReference type="AlphaFoldDB" id="A0A917Q4H5"/>
<dbReference type="Gene3D" id="3.30.1780.10">
    <property type="entry name" value="ornithine cyclodeaminase, domain 1"/>
    <property type="match status" value="1"/>
</dbReference>
<organism evidence="2 3">
    <name type="scientific">Salinarimonas ramus</name>
    <dbReference type="NCBI Taxonomy" id="690164"/>
    <lineage>
        <taxon>Bacteria</taxon>
        <taxon>Pseudomonadati</taxon>
        <taxon>Pseudomonadota</taxon>
        <taxon>Alphaproteobacteria</taxon>
        <taxon>Hyphomicrobiales</taxon>
        <taxon>Salinarimonadaceae</taxon>
        <taxon>Salinarimonas</taxon>
    </lineage>
</organism>
<reference evidence="2 3" key="1">
    <citation type="journal article" date="2014" name="Int. J. Syst. Evol. Microbiol.">
        <title>Complete genome sequence of Corynebacterium casei LMG S-19264T (=DSM 44701T), isolated from a smear-ripened cheese.</title>
        <authorList>
            <consortium name="US DOE Joint Genome Institute (JGI-PGF)"/>
            <person name="Walter F."/>
            <person name="Albersmeier A."/>
            <person name="Kalinowski J."/>
            <person name="Ruckert C."/>
        </authorList>
    </citation>
    <scope>NUCLEOTIDE SEQUENCE [LARGE SCALE GENOMIC DNA]</scope>
    <source>
        <strain evidence="2 3">CGMCC 1.9161</strain>
    </source>
</reference>
<dbReference type="Gene3D" id="3.40.50.720">
    <property type="entry name" value="NAD(P)-binding Rossmann-like Domain"/>
    <property type="match status" value="1"/>
</dbReference>
<dbReference type="InterPro" id="IPR036291">
    <property type="entry name" value="NAD(P)-bd_dom_sf"/>
</dbReference>
<comment type="caution">
    <text evidence="2">The sequence shown here is derived from an EMBL/GenBank/DDBJ whole genome shotgun (WGS) entry which is preliminary data.</text>
</comment>
<dbReference type="EMBL" id="BMMF01000002">
    <property type="protein sequence ID" value="GGK21987.1"/>
    <property type="molecule type" value="Genomic_DNA"/>
</dbReference>
<dbReference type="SUPFAM" id="SSF51735">
    <property type="entry name" value="NAD(P)-binding Rossmann-fold domains"/>
    <property type="match status" value="1"/>
</dbReference>
<dbReference type="GO" id="GO:0005737">
    <property type="term" value="C:cytoplasm"/>
    <property type="evidence" value="ECO:0007669"/>
    <property type="project" value="TreeGrafter"/>
</dbReference>
<name>A0A917Q4H5_9HYPH</name>
<sequence length="330" mass="33421">MPKVVLVGERELRDLVPLDRAALDAVRGAFLALASGRVIMPPILSMAMPEVHGEVDVKTAFVPGLDGFAVKISPGFFDNPARGLPSVNGLMVVLSATTGLVEAVFLDNGWLTDVRTAAAGAVAADALARPDARIATVFGAGTQARLQMQALALVRDLDEIRVWARDSVKAAACAADIEAATGVRTRAVGEPRAAVSGADIVVTTTPSSAPILFAGWLAPGQHVTAMGSDADTKCELDPAILARADRLVVDSLAQSRRLGELRAGVAAGAIAADAAVDELGSVLAGTAPGRPGPDAVTVCDLTGTGAQDTAIAALARARADAAGAGLATDL</sequence>
<protein>
    <submittedName>
        <fullName evidence="2">Ornithine cyclodeaminase 1</fullName>
    </submittedName>
</protein>
<evidence type="ECO:0000256" key="1">
    <source>
        <dbReference type="ARBA" id="ARBA00008903"/>
    </source>
</evidence>
<dbReference type="InterPro" id="IPR003462">
    <property type="entry name" value="ODC_Mu_crystall"/>
</dbReference>